<accession>A0AAD7LPN3</accession>
<evidence type="ECO:0000256" key="1">
    <source>
        <dbReference type="SAM" id="MobiDB-lite"/>
    </source>
</evidence>
<reference evidence="2" key="1">
    <citation type="journal article" date="2023" name="Science">
        <title>Elucidation of the pathway for biosynthesis of saponin adjuvants from the soapbark tree.</title>
        <authorList>
            <person name="Reed J."/>
            <person name="Orme A."/>
            <person name="El-Demerdash A."/>
            <person name="Owen C."/>
            <person name="Martin L.B.B."/>
            <person name="Misra R.C."/>
            <person name="Kikuchi S."/>
            <person name="Rejzek M."/>
            <person name="Martin A.C."/>
            <person name="Harkess A."/>
            <person name="Leebens-Mack J."/>
            <person name="Louveau T."/>
            <person name="Stephenson M.J."/>
            <person name="Osbourn A."/>
        </authorList>
    </citation>
    <scope>NUCLEOTIDE SEQUENCE</scope>
    <source>
        <strain evidence="2">S10</strain>
    </source>
</reference>
<sequence>MVEEPEPAPRAWNLRPRRPVTKPPKANGGVDNPLGQNQPELAPSGGPAEAKVTMPETRQKPKRFSLALTKEEIQEDFFAITGSKPPRRPKRRAKNVQKILEGIFPGMYLMSVTTAAYRVPDPPLKA</sequence>
<dbReference type="Pfam" id="PF07797">
    <property type="entry name" value="DUF1639"/>
    <property type="match status" value="1"/>
</dbReference>
<dbReference type="KEGG" id="qsa:O6P43_017302"/>
<feature type="region of interest" description="Disordered" evidence="1">
    <location>
        <begin position="1"/>
        <end position="62"/>
    </location>
</feature>
<protein>
    <submittedName>
        <fullName evidence="2">DUF1639 family protein</fullName>
    </submittedName>
</protein>
<dbReference type="Proteomes" id="UP001163823">
    <property type="component" value="Chromosome 7"/>
</dbReference>
<name>A0AAD7LPN3_QUISA</name>
<dbReference type="EMBL" id="JARAOO010000007">
    <property type="protein sequence ID" value="KAJ7962015.1"/>
    <property type="molecule type" value="Genomic_DNA"/>
</dbReference>
<evidence type="ECO:0000313" key="3">
    <source>
        <dbReference type="Proteomes" id="UP001163823"/>
    </source>
</evidence>
<comment type="caution">
    <text evidence="2">The sequence shown here is derived from an EMBL/GenBank/DDBJ whole genome shotgun (WGS) entry which is preliminary data.</text>
</comment>
<dbReference type="InterPro" id="IPR012438">
    <property type="entry name" value="DUF1639"/>
</dbReference>
<dbReference type="AlphaFoldDB" id="A0AAD7LPN3"/>
<dbReference type="PANTHER" id="PTHR33130:SF43">
    <property type="entry name" value="OS01G0688600 PROTEIN"/>
    <property type="match status" value="1"/>
</dbReference>
<evidence type="ECO:0000313" key="2">
    <source>
        <dbReference type="EMBL" id="KAJ7962015.1"/>
    </source>
</evidence>
<dbReference type="PANTHER" id="PTHR33130">
    <property type="entry name" value="PUTATIVE (DUF1639)-RELATED"/>
    <property type="match status" value="1"/>
</dbReference>
<organism evidence="2 3">
    <name type="scientific">Quillaja saponaria</name>
    <name type="common">Soap bark tree</name>
    <dbReference type="NCBI Taxonomy" id="32244"/>
    <lineage>
        <taxon>Eukaryota</taxon>
        <taxon>Viridiplantae</taxon>
        <taxon>Streptophyta</taxon>
        <taxon>Embryophyta</taxon>
        <taxon>Tracheophyta</taxon>
        <taxon>Spermatophyta</taxon>
        <taxon>Magnoliopsida</taxon>
        <taxon>eudicotyledons</taxon>
        <taxon>Gunneridae</taxon>
        <taxon>Pentapetalae</taxon>
        <taxon>rosids</taxon>
        <taxon>fabids</taxon>
        <taxon>Fabales</taxon>
        <taxon>Quillajaceae</taxon>
        <taxon>Quillaja</taxon>
    </lineage>
</organism>
<proteinExistence type="predicted"/>
<keyword evidence="3" id="KW-1185">Reference proteome</keyword>
<gene>
    <name evidence="2" type="ORF">O6P43_017302</name>
</gene>